<protein>
    <recommendedName>
        <fullName evidence="8">FMN hydroxy acid dehydrogenase domain-containing protein</fullName>
    </recommendedName>
</protein>
<feature type="binding site" evidence="7">
    <location>
        <position position="169"/>
    </location>
    <ligand>
        <name>FMN</name>
        <dbReference type="ChEBI" id="CHEBI:58210"/>
    </ligand>
</feature>
<feature type="binding site" evidence="7">
    <location>
        <begin position="81"/>
        <end position="83"/>
    </location>
    <ligand>
        <name>FMN</name>
        <dbReference type="ChEBI" id="CHEBI:58210"/>
    </ligand>
</feature>
<evidence type="ECO:0000256" key="3">
    <source>
        <dbReference type="ARBA" id="ARBA00022643"/>
    </source>
</evidence>
<dbReference type="OrthoDB" id="1925334at2759"/>
<feature type="binding site" evidence="7">
    <location>
        <position position="28"/>
    </location>
    <ligand>
        <name>glyoxylate</name>
        <dbReference type="ChEBI" id="CHEBI:36655"/>
    </ligand>
</feature>
<feature type="binding site" evidence="7">
    <location>
        <position position="287"/>
    </location>
    <ligand>
        <name>glyoxylate</name>
        <dbReference type="ChEBI" id="CHEBI:36655"/>
    </ligand>
</feature>
<keyword evidence="3 7" id="KW-0288">FMN</keyword>
<dbReference type="FunFam" id="3.20.20.70:FF:000029">
    <property type="entry name" value="L-lactate dehydrogenase"/>
    <property type="match status" value="1"/>
</dbReference>
<dbReference type="InterPro" id="IPR037396">
    <property type="entry name" value="FMN_HAD"/>
</dbReference>
<proteinExistence type="inferred from homology"/>
<feature type="domain" description="FMN hydroxy acid dehydrogenase" evidence="8">
    <location>
        <begin position="2"/>
        <end position="389"/>
    </location>
</feature>
<feature type="binding site" evidence="7">
    <location>
        <position position="143"/>
    </location>
    <ligand>
        <name>glyoxylate</name>
        <dbReference type="ChEBI" id="CHEBI:36655"/>
    </ligand>
</feature>
<evidence type="ECO:0000256" key="5">
    <source>
        <dbReference type="ARBA" id="ARBA00024042"/>
    </source>
</evidence>
<feature type="active site" description="Proton acceptor" evidence="6">
    <location>
        <position position="284"/>
    </location>
</feature>
<feature type="binding site" evidence="7">
    <location>
        <position position="284"/>
    </location>
    <ligand>
        <name>glyoxylate</name>
        <dbReference type="ChEBI" id="CHEBI:36655"/>
    </ligand>
</feature>
<accession>A0A3M7DDB4</accession>
<reference evidence="9 10" key="1">
    <citation type="journal article" date="2018" name="BMC Genomics">
        <title>Genomic evidence for intraspecific hybridization in a clonal and extremely halotolerant yeast.</title>
        <authorList>
            <person name="Gostincar C."/>
            <person name="Stajich J.E."/>
            <person name="Zupancic J."/>
            <person name="Zalar P."/>
            <person name="Gunde-Cimerman N."/>
        </authorList>
    </citation>
    <scope>NUCLEOTIDE SEQUENCE [LARGE SCALE GENOMIC DNA]</scope>
    <source>
        <strain evidence="9 10">EXF-151</strain>
    </source>
</reference>
<feature type="binding site" evidence="7">
    <location>
        <position position="110"/>
    </location>
    <ligand>
        <name>FMN</name>
        <dbReference type="ChEBI" id="CHEBI:58210"/>
    </ligand>
</feature>
<dbReference type="InterPro" id="IPR012133">
    <property type="entry name" value="Alpha-hydoxy_acid_DH_FMN"/>
</dbReference>
<dbReference type="PANTHER" id="PTHR10578:SF149">
    <property type="entry name" value="2-HYDROXYACID OXIDASE 2"/>
    <property type="match status" value="1"/>
</dbReference>
<keyword evidence="2 7" id="KW-0285">Flavoprotein</keyword>
<evidence type="ECO:0000313" key="9">
    <source>
        <dbReference type="EMBL" id="RMY62279.1"/>
    </source>
</evidence>
<gene>
    <name evidence="9" type="ORF">D0865_00531</name>
</gene>
<dbReference type="Gene3D" id="3.20.20.70">
    <property type="entry name" value="Aldolase class I"/>
    <property type="match status" value="1"/>
</dbReference>
<feature type="binding site" evidence="7">
    <location>
        <position position="141"/>
    </location>
    <ligand>
        <name>FMN</name>
        <dbReference type="ChEBI" id="CHEBI:58210"/>
    </ligand>
</feature>
<comment type="similarity">
    <text evidence="5">Belongs to the FMN-dependent alpha-hydroxy acid dehydrogenase family.</text>
</comment>
<comment type="caution">
    <text evidence="9">The sequence shown here is derived from an EMBL/GenBank/DDBJ whole genome shotgun (WGS) entry which is preliminary data.</text>
</comment>
<dbReference type="Pfam" id="PF01070">
    <property type="entry name" value="FMN_dh"/>
    <property type="match status" value="1"/>
</dbReference>
<dbReference type="PANTHER" id="PTHR10578">
    <property type="entry name" value="S -2-HYDROXY-ACID OXIDASE-RELATED"/>
    <property type="match status" value="1"/>
</dbReference>
<name>A0A3M7DDB4_HORWE</name>
<evidence type="ECO:0000256" key="1">
    <source>
        <dbReference type="ARBA" id="ARBA00001917"/>
    </source>
</evidence>
<feature type="binding site" evidence="7">
    <location>
        <begin position="315"/>
        <end position="319"/>
    </location>
    <ligand>
        <name>FMN</name>
        <dbReference type="ChEBI" id="CHEBI:58210"/>
    </ligand>
</feature>
<comment type="cofactor">
    <cofactor evidence="1">
        <name>FMN</name>
        <dbReference type="ChEBI" id="CHEBI:58210"/>
    </cofactor>
</comment>
<dbReference type="EMBL" id="QWIN01000016">
    <property type="protein sequence ID" value="RMY62279.1"/>
    <property type="molecule type" value="Genomic_DNA"/>
</dbReference>
<feature type="binding site" evidence="7">
    <location>
        <position position="260"/>
    </location>
    <ligand>
        <name>glyoxylate</name>
        <dbReference type="ChEBI" id="CHEBI:36655"/>
    </ligand>
</feature>
<dbReference type="AlphaFoldDB" id="A0A3M7DDB4"/>
<feature type="binding site" evidence="7">
    <location>
        <position position="178"/>
    </location>
    <ligand>
        <name>glyoxylate</name>
        <dbReference type="ChEBI" id="CHEBI:36655"/>
    </ligand>
</feature>
<evidence type="ECO:0000256" key="2">
    <source>
        <dbReference type="ARBA" id="ARBA00022630"/>
    </source>
</evidence>
<dbReference type="PROSITE" id="PS51349">
    <property type="entry name" value="FMN_HYDROXY_ACID_DH_2"/>
    <property type="match status" value="1"/>
</dbReference>
<evidence type="ECO:0000313" key="10">
    <source>
        <dbReference type="Proteomes" id="UP000270230"/>
    </source>
</evidence>
<dbReference type="GO" id="GO:0016614">
    <property type="term" value="F:oxidoreductase activity, acting on CH-OH group of donors"/>
    <property type="evidence" value="ECO:0007669"/>
    <property type="project" value="UniProtKB-ARBA"/>
</dbReference>
<keyword evidence="4" id="KW-0560">Oxidoreductase</keyword>
<evidence type="ECO:0000256" key="4">
    <source>
        <dbReference type="ARBA" id="ARBA00023002"/>
    </source>
</evidence>
<feature type="binding site" evidence="7">
    <location>
        <position position="282"/>
    </location>
    <ligand>
        <name>FMN</name>
        <dbReference type="ChEBI" id="CHEBI:58210"/>
    </ligand>
</feature>
<dbReference type="PIRSF" id="PIRSF000138">
    <property type="entry name" value="Al-hdrx_acd_dh"/>
    <property type="match status" value="1"/>
</dbReference>
<dbReference type="InterPro" id="IPR013785">
    <property type="entry name" value="Aldolase_TIM"/>
</dbReference>
<dbReference type="GO" id="GO:0010181">
    <property type="term" value="F:FMN binding"/>
    <property type="evidence" value="ECO:0007669"/>
    <property type="project" value="InterPro"/>
</dbReference>
<dbReference type="InterPro" id="IPR008259">
    <property type="entry name" value="FMN_hydac_DH_AS"/>
</dbReference>
<feature type="binding site" evidence="7">
    <location>
        <begin position="338"/>
        <end position="339"/>
    </location>
    <ligand>
        <name>FMN</name>
        <dbReference type="ChEBI" id="CHEBI:58210"/>
    </ligand>
</feature>
<dbReference type="Proteomes" id="UP000270230">
    <property type="component" value="Unassembled WGS sequence"/>
</dbReference>
<dbReference type="PROSITE" id="PS00557">
    <property type="entry name" value="FMN_HYDROXY_ACID_DH_1"/>
    <property type="match status" value="1"/>
</dbReference>
<dbReference type="CDD" id="cd02809">
    <property type="entry name" value="alpha_hydroxyacid_oxid_FMN"/>
    <property type="match status" value="1"/>
</dbReference>
<dbReference type="SUPFAM" id="SSF51395">
    <property type="entry name" value="FMN-linked oxidoreductases"/>
    <property type="match status" value="1"/>
</dbReference>
<evidence type="ECO:0000256" key="6">
    <source>
        <dbReference type="PIRSR" id="PIRSR000138-1"/>
    </source>
</evidence>
<evidence type="ECO:0000259" key="8">
    <source>
        <dbReference type="PROSITE" id="PS51349"/>
    </source>
</evidence>
<organism evidence="9 10">
    <name type="scientific">Hortaea werneckii</name>
    <name type="common">Black yeast</name>
    <name type="synonym">Cladosporium werneckii</name>
    <dbReference type="NCBI Taxonomy" id="91943"/>
    <lineage>
        <taxon>Eukaryota</taxon>
        <taxon>Fungi</taxon>
        <taxon>Dikarya</taxon>
        <taxon>Ascomycota</taxon>
        <taxon>Pezizomycotina</taxon>
        <taxon>Dothideomycetes</taxon>
        <taxon>Dothideomycetidae</taxon>
        <taxon>Mycosphaerellales</taxon>
        <taxon>Teratosphaeriaceae</taxon>
        <taxon>Hortaea</taxon>
    </lineage>
</organism>
<dbReference type="InterPro" id="IPR000262">
    <property type="entry name" value="FMN-dep_DH"/>
</dbReference>
<evidence type="ECO:0000256" key="7">
    <source>
        <dbReference type="PIRSR" id="PIRSR000138-2"/>
    </source>
</evidence>
<sequence>MDVRPDPLTLTEIEQLAQRHLPRSTYDYYACGADDETVLRRNTLIYSRVHLIPRVLRNVSAVDTTISLFGAQYALPVGIAPSAMQRLASSLGEIDTARAAAKLNVNMTLSSQSTTSLEDVCSKRESNLARTNQKAPPMWFQLYLTQDMDRSISLIKRAEAAGYEALVLTVDTPVLGNRLNERKVPLALPSNLRLANIEPAGTKDKIRKPTFNRALMDARTAQQAQDIMKTEGASMHSSSLTWTSTISALKEATRMKIILKGIMCAADAELAVQHGADAIVVSNHGGRQLDCTASSLEVLPEIAAVVRKRIPLIFDGGVRRGSDVVKALCFGADLVLIGRPVLWGLAFDGQKGVETTLHILEREISRTMALIGATSVDQLGPGFIRRAEEKALFVRL</sequence>